<dbReference type="GO" id="GO:0051539">
    <property type="term" value="F:4 iron, 4 sulfur cluster binding"/>
    <property type="evidence" value="ECO:0007669"/>
    <property type="project" value="UniProtKB-KW"/>
</dbReference>
<feature type="domain" description="B12-binding" evidence="6">
    <location>
        <begin position="3"/>
        <end position="148"/>
    </location>
</feature>
<dbReference type="InterPro" id="IPR051198">
    <property type="entry name" value="BchE-like"/>
</dbReference>
<dbReference type="Gene3D" id="3.80.30.20">
    <property type="entry name" value="tm_1862 like domain"/>
    <property type="match status" value="1"/>
</dbReference>
<gene>
    <name evidence="7" type="ORF">E4633_18230</name>
</gene>
<name>A0A4S1CA36_9BACT</name>
<evidence type="ECO:0000313" key="7">
    <source>
        <dbReference type="EMBL" id="TGU70141.1"/>
    </source>
</evidence>
<dbReference type="SMART" id="SM00729">
    <property type="entry name" value="Elp3"/>
    <property type="match status" value="1"/>
</dbReference>
<keyword evidence="8" id="KW-1185">Reference proteome</keyword>
<dbReference type="CDD" id="cd01335">
    <property type="entry name" value="Radical_SAM"/>
    <property type="match status" value="1"/>
</dbReference>
<keyword evidence="5" id="KW-0411">Iron-sulfur</keyword>
<keyword evidence="3" id="KW-0479">Metal-binding</keyword>
<dbReference type="InterPro" id="IPR006638">
    <property type="entry name" value="Elp3/MiaA/NifB-like_rSAM"/>
</dbReference>
<dbReference type="GO" id="GO:0046872">
    <property type="term" value="F:metal ion binding"/>
    <property type="evidence" value="ECO:0007669"/>
    <property type="project" value="UniProtKB-KW"/>
</dbReference>
<dbReference type="InterPro" id="IPR034466">
    <property type="entry name" value="Methyltransferase_Class_B"/>
</dbReference>
<evidence type="ECO:0000256" key="1">
    <source>
        <dbReference type="ARBA" id="ARBA00001966"/>
    </source>
</evidence>
<dbReference type="PANTHER" id="PTHR43409:SF16">
    <property type="entry name" value="SLR0320 PROTEIN"/>
    <property type="match status" value="1"/>
</dbReference>
<evidence type="ECO:0000313" key="8">
    <source>
        <dbReference type="Proteomes" id="UP000306416"/>
    </source>
</evidence>
<evidence type="ECO:0000256" key="4">
    <source>
        <dbReference type="ARBA" id="ARBA00023004"/>
    </source>
</evidence>
<organism evidence="7 8">
    <name type="scientific">Geomonas terrae</name>
    <dbReference type="NCBI Taxonomy" id="2562681"/>
    <lineage>
        <taxon>Bacteria</taxon>
        <taxon>Pseudomonadati</taxon>
        <taxon>Thermodesulfobacteriota</taxon>
        <taxon>Desulfuromonadia</taxon>
        <taxon>Geobacterales</taxon>
        <taxon>Geobacteraceae</taxon>
        <taxon>Geomonas</taxon>
    </lineage>
</organism>
<dbReference type="AlphaFoldDB" id="A0A4S1CA36"/>
<evidence type="ECO:0000256" key="5">
    <source>
        <dbReference type="ARBA" id="ARBA00023014"/>
    </source>
</evidence>
<dbReference type="PROSITE" id="PS51332">
    <property type="entry name" value="B12_BINDING"/>
    <property type="match status" value="1"/>
</dbReference>
<proteinExistence type="predicted"/>
<dbReference type="InterPro" id="IPR023404">
    <property type="entry name" value="rSAM_horseshoe"/>
</dbReference>
<comment type="cofactor">
    <cofactor evidence="1">
        <name>[4Fe-4S] cluster</name>
        <dbReference type="ChEBI" id="CHEBI:49883"/>
    </cofactor>
</comment>
<dbReference type="Pfam" id="PF02310">
    <property type="entry name" value="B12-binding"/>
    <property type="match status" value="1"/>
</dbReference>
<dbReference type="Proteomes" id="UP000306416">
    <property type="component" value="Unassembled WGS sequence"/>
</dbReference>
<dbReference type="Pfam" id="PF04055">
    <property type="entry name" value="Radical_SAM"/>
    <property type="match status" value="1"/>
</dbReference>
<evidence type="ECO:0000256" key="2">
    <source>
        <dbReference type="ARBA" id="ARBA00022691"/>
    </source>
</evidence>
<dbReference type="GO" id="GO:0005829">
    <property type="term" value="C:cytosol"/>
    <property type="evidence" value="ECO:0007669"/>
    <property type="project" value="TreeGrafter"/>
</dbReference>
<accession>A0A4S1CA36</accession>
<protein>
    <submittedName>
        <fullName evidence="7">Radical SAM protein</fullName>
    </submittedName>
</protein>
<sequence length="471" mass="51383">MPSRILVISTNRERAPQPTVPLGAAWVAESLLQAGFQVRLLDLCFARDALLATQNAIAAFAPDGIAISVRNLDNCNFLAPKSYLPEVRLLVDFIKSRSDARILVGGSGVSIMPQQVLDFLELDHAVVGEGEHAAPLFFRAEGAEHAGRVAGVVRRSKAGVVEAGGGAASAGPFITPRLHRWVETRRYLALEPVLPIQGKRGCTHRCLYCTYRSIEGDSWRVREPGAVVDEILSAMRNTRAREFEFVDSIFNEPEGYLEILLDEILRRGIKARFSVSSLSPKGLTRDQLELMARAGVASAVITPESAAGATLAALGKGFDEGEVHRAAELVSSSRLRALWCFLMGGPSEDETTLGKTVVFLNRYLSDKDHAFLTTGIRIYPGTGLHDVALRDGLVETGDDLLMPAFYFSPQLTPQQARTLLDRGISSPSRCINLLDTQAPVIGALRRIGTAVGLPTPYWRYTRFAKGMSRTR</sequence>
<dbReference type="InterPro" id="IPR006158">
    <property type="entry name" value="Cobalamin-bd"/>
</dbReference>
<reference evidence="7 8" key="1">
    <citation type="submission" date="2019-04" db="EMBL/GenBank/DDBJ databases">
        <title>Geobacter oryzae sp. nov., ferric-reducing bacteria isolated from paddy soil.</title>
        <authorList>
            <person name="Xu Z."/>
            <person name="Masuda Y."/>
            <person name="Itoh H."/>
            <person name="Senoo K."/>
        </authorList>
    </citation>
    <scope>NUCLEOTIDE SEQUENCE [LARGE SCALE GENOMIC DNA]</scope>
    <source>
        <strain evidence="7 8">Red111</strain>
    </source>
</reference>
<dbReference type="RefSeq" id="WP_135872414.1">
    <property type="nucleotide sequence ID" value="NZ_SRSC01000005.1"/>
</dbReference>
<dbReference type="Gene3D" id="3.40.50.280">
    <property type="entry name" value="Cobalamin-binding domain"/>
    <property type="match status" value="1"/>
</dbReference>
<comment type="caution">
    <text evidence="7">The sequence shown here is derived from an EMBL/GenBank/DDBJ whole genome shotgun (WGS) entry which is preliminary data.</text>
</comment>
<dbReference type="InterPro" id="IPR007197">
    <property type="entry name" value="rSAM"/>
</dbReference>
<dbReference type="EMBL" id="SRSC01000005">
    <property type="protein sequence ID" value="TGU70141.1"/>
    <property type="molecule type" value="Genomic_DNA"/>
</dbReference>
<dbReference type="SFLD" id="SFLDG01082">
    <property type="entry name" value="B12-binding_domain_containing"/>
    <property type="match status" value="1"/>
</dbReference>
<dbReference type="GO" id="GO:0031419">
    <property type="term" value="F:cobalamin binding"/>
    <property type="evidence" value="ECO:0007669"/>
    <property type="project" value="InterPro"/>
</dbReference>
<dbReference type="PANTHER" id="PTHR43409">
    <property type="entry name" value="ANAEROBIC MAGNESIUM-PROTOPORPHYRIN IX MONOMETHYL ESTER CYCLASE-RELATED"/>
    <property type="match status" value="1"/>
</dbReference>
<keyword evidence="2" id="KW-0949">S-adenosyl-L-methionine</keyword>
<dbReference type="SFLD" id="SFLDG01123">
    <property type="entry name" value="methyltransferase_(Class_B)"/>
    <property type="match status" value="1"/>
</dbReference>
<dbReference type="GO" id="GO:0003824">
    <property type="term" value="F:catalytic activity"/>
    <property type="evidence" value="ECO:0007669"/>
    <property type="project" value="InterPro"/>
</dbReference>
<dbReference type="SFLD" id="SFLDS00029">
    <property type="entry name" value="Radical_SAM"/>
    <property type="match status" value="1"/>
</dbReference>
<evidence type="ECO:0000256" key="3">
    <source>
        <dbReference type="ARBA" id="ARBA00022723"/>
    </source>
</evidence>
<dbReference type="InterPro" id="IPR058240">
    <property type="entry name" value="rSAM_sf"/>
</dbReference>
<keyword evidence="4" id="KW-0408">Iron</keyword>
<evidence type="ECO:0000259" key="6">
    <source>
        <dbReference type="PROSITE" id="PS51332"/>
    </source>
</evidence>
<dbReference type="SUPFAM" id="SSF102114">
    <property type="entry name" value="Radical SAM enzymes"/>
    <property type="match status" value="1"/>
</dbReference>